<comment type="caution">
    <text evidence="2">The sequence shown here is derived from an EMBL/GenBank/DDBJ whole genome shotgun (WGS) entry which is preliminary data.</text>
</comment>
<organism evidence="2 3">
    <name type="scientific">Flagellimonas aquimarina</name>
    <dbReference type="NCBI Taxonomy" id="2201895"/>
    <lineage>
        <taxon>Bacteria</taxon>
        <taxon>Pseudomonadati</taxon>
        <taxon>Bacteroidota</taxon>
        <taxon>Flavobacteriia</taxon>
        <taxon>Flavobacteriales</taxon>
        <taxon>Flavobacteriaceae</taxon>
        <taxon>Flagellimonas</taxon>
    </lineage>
</organism>
<name>A0A316KZQ6_9FLAO</name>
<dbReference type="InterPro" id="IPR001279">
    <property type="entry name" value="Metallo-B-lactamas"/>
</dbReference>
<proteinExistence type="predicted"/>
<dbReference type="InterPro" id="IPR036866">
    <property type="entry name" value="RibonucZ/Hydroxyglut_hydro"/>
</dbReference>
<dbReference type="PANTHER" id="PTHR43223">
    <property type="entry name" value="ALKYL/ARYL-SULFATASE"/>
    <property type="match status" value="1"/>
</dbReference>
<dbReference type="Pfam" id="PF00753">
    <property type="entry name" value="Lactamase_B"/>
    <property type="match status" value="1"/>
</dbReference>
<evidence type="ECO:0000313" key="3">
    <source>
        <dbReference type="Proteomes" id="UP000245762"/>
    </source>
</evidence>
<dbReference type="OrthoDB" id="9802248at2"/>
<evidence type="ECO:0000259" key="1">
    <source>
        <dbReference type="SMART" id="SM00849"/>
    </source>
</evidence>
<dbReference type="InterPro" id="IPR052195">
    <property type="entry name" value="Bact_Alkyl/Aryl-Sulfatase"/>
</dbReference>
<protein>
    <recommendedName>
        <fullName evidence="1">Metallo-beta-lactamase domain-containing protein</fullName>
    </recommendedName>
</protein>
<dbReference type="AlphaFoldDB" id="A0A316KZQ6"/>
<dbReference type="EMBL" id="QGEG01000002">
    <property type="protein sequence ID" value="PWL38189.1"/>
    <property type="molecule type" value="Genomic_DNA"/>
</dbReference>
<dbReference type="SMART" id="SM00849">
    <property type="entry name" value="Lactamase_B"/>
    <property type="match status" value="1"/>
</dbReference>
<sequence length="677" mass="77329">MPHRQLNIKIMKLKPLYYLLALTVTIPMACIVERPEQKFETYKRNTSLQEKIATVGLSESLLPSKDFESFKQHENDRSFHADIAFYETVMSYGPITDPNPVFLLANAYIATNQQNYGISYFESSLGYFHLQMTDEVKSNYLSAYALLRASYADNISLISRISWVKETFKVLEDAENLAPNNPLAHWASGIIYSQVPSLFDKKEKAFEELLWLIGHPELEPTPGFYREVYHYLAKLYTEKGDEESAKKYLALSGYVDYEPKMLFSGWFSTTKEKGLLFAPTPWVEEVISNRVFAVRGFGFSDLHFVVSENGKELMSIDAGTQPYSYKAGYEFLLEKYPGLPPLTKGFITHAHWDHIGGYTYLKSLNPDITLYGRENFHGTIDRVLKNHSYTQFRGAGFKDDWVSEYKPDVVVDSISAFSIGESHVELIPVTGGETEDALLVHFPSLELVFMGDALMPFYGEPWTEEGFVDKALDVMDTTLELNPKYILHGHIGITIMYKNTQQLKAYRNAYKWLVSETKKHVRNGYSAKDIIRLNLIPPGMQDHPEIFIGYLSPRDHIIARTADHMVGIWQEEVSGKDPEGLDVITSVERGRLLQQYLGLSGNQVANALRKMMDNGDNELALQMAVAAEGRYPMNLKIKKLKEEAADRLRSSVQFFDPFKFVTYTEIIEKEHHPISKK</sequence>
<gene>
    <name evidence="2" type="ORF">DKG77_07860</name>
</gene>
<evidence type="ECO:0000313" key="2">
    <source>
        <dbReference type="EMBL" id="PWL38189.1"/>
    </source>
</evidence>
<dbReference type="InterPro" id="IPR011990">
    <property type="entry name" value="TPR-like_helical_dom_sf"/>
</dbReference>
<dbReference type="SUPFAM" id="SSF56281">
    <property type="entry name" value="Metallo-hydrolase/oxidoreductase"/>
    <property type="match status" value="1"/>
</dbReference>
<dbReference type="Gene3D" id="3.60.15.10">
    <property type="entry name" value="Ribonuclease Z/Hydroxyacylglutathione hydrolase-like"/>
    <property type="match status" value="1"/>
</dbReference>
<dbReference type="PANTHER" id="PTHR43223:SF2">
    <property type="entry name" value="METALLO-BETA-LACTAMASE DOMAIN-CONTAINING PROTEIN"/>
    <property type="match status" value="1"/>
</dbReference>
<dbReference type="Gene3D" id="1.25.40.10">
    <property type="entry name" value="Tetratricopeptide repeat domain"/>
    <property type="match status" value="1"/>
</dbReference>
<reference evidence="2 3" key="1">
    <citation type="submission" date="2018-05" db="EMBL/GenBank/DDBJ databases">
        <title>Complete genome sequence of Flagellimonas aquimarina ECD12 isolated from seaweed Ecklonia cava.</title>
        <authorList>
            <person name="Choi S."/>
            <person name="Seong C."/>
        </authorList>
    </citation>
    <scope>NUCLEOTIDE SEQUENCE [LARGE SCALE GENOMIC DNA]</scope>
    <source>
        <strain evidence="2 3">ECD12</strain>
    </source>
</reference>
<keyword evidence="3" id="KW-1185">Reference proteome</keyword>
<dbReference type="Proteomes" id="UP000245762">
    <property type="component" value="Unassembled WGS sequence"/>
</dbReference>
<feature type="domain" description="Metallo-beta-lactamase" evidence="1">
    <location>
        <begin position="299"/>
        <end position="490"/>
    </location>
</feature>
<accession>A0A316KZQ6</accession>